<gene>
    <name evidence="2" type="ORF">M427DRAFT_48456</name>
</gene>
<evidence type="ECO:0000313" key="3">
    <source>
        <dbReference type="Proteomes" id="UP000070544"/>
    </source>
</evidence>
<keyword evidence="3" id="KW-1185">Reference proteome</keyword>
<accession>A0A139A1F0</accession>
<organism evidence="2 3">
    <name type="scientific">Gonapodya prolifera (strain JEL478)</name>
    <name type="common">Monoblepharis prolifera</name>
    <dbReference type="NCBI Taxonomy" id="1344416"/>
    <lineage>
        <taxon>Eukaryota</taxon>
        <taxon>Fungi</taxon>
        <taxon>Fungi incertae sedis</taxon>
        <taxon>Chytridiomycota</taxon>
        <taxon>Chytridiomycota incertae sedis</taxon>
        <taxon>Monoblepharidomycetes</taxon>
        <taxon>Monoblepharidales</taxon>
        <taxon>Gonapodyaceae</taxon>
        <taxon>Gonapodya</taxon>
    </lineage>
</organism>
<dbReference type="AlphaFoldDB" id="A0A139A1F0"/>
<dbReference type="Proteomes" id="UP000070544">
    <property type="component" value="Unassembled WGS sequence"/>
</dbReference>
<feature type="region of interest" description="Disordered" evidence="1">
    <location>
        <begin position="378"/>
        <end position="415"/>
    </location>
</feature>
<sequence length="415" mass="45685">MSDGLGEVGVALVVNVSVRDLFFKANRGTTCAELVDMVTQIAFENSSGHETVSKLRINPVHLSLNISNLGFVTDYGSTSSFLDLVDFITQGWLLEHDKLVVAPALLIPFDDRGVTSRITRSLKTYFGPNSARARASITTLTYTCPISTTRPYDLEDIPRQIREWQTFQHLVNDQIPLIFPNLNSLGTIPAALPFQTFEFFSWPEVVDHGSTAFQGRLAGMRARVRSLRISILHEVGPERWPAQINLTEPLTPPRELRDMVMLARRYPNISRLELNVRSNLPLFKVEDWASAVRAVPASLVDVTLDPRLERPDRYVAMVHDLKGHLKGRGKTKQRVKDVFGVSPAESSLSNPSQRSDYPIFSRALEAKKVALAQARGRGGQADGVSVGVSGGGKKSGSTSLGMLPGMAGYDEVDGE</sequence>
<protein>
    <submittedName>
        <fullName evidence="2">Uncharacterized protein</fullName>
    </submittedName>
</protein>
<reference evidence="2 3" key="1">
    <citation type="journal article" date="2015" name="Genome Biol. Evol.">
        <title>Phylogenomic analyses indicate that early fungi evolved digesting cell walls of algal ancestors of land plants.</title>
        <authorList>
            <person name="Chang Y."/>
            <person name="Wang S."/>
            <person name="Sekimoto S."/>
            <person name="Aerts A.L."/>
            <person name="Choi C."/>
            <person name="Clum A."/>
            <person name="LaButti K.M."/>
            <person name="Lindquist E.A."/>
            <person name="Yee Ngan C."/>
            <person name="Ohm R.A."/>
            <person name="Salamov A.A."/>
            <person name="Grigoriev I.V."/>
            <person name="Spatafora J.W."/>
            <person name="Berbee M.L."/>
        </authorList>
    </citation>
    <scope>NUCLEOTIDE SEQUENCE [LARGE SCALE GENOMIC DNA]</scope>
    <source>
        <strain evidence="2 3">JEL478</strain>
    </source>
</reference>
<evidence type="ECO:0000313" key="2">
    <source>
        <dbReference type="EMBL" id="KXS10365.1"/>
    </source>
</evidence>
<name>A0A139A1F0_GONPJ</name>
<dbReference type="EMBL" id="KQ965830">
    <property type="protein sequence ID" value="KXS10365.1"/>
    <property type="molecule type" value="Genomic_DNA"/>
</dbReference>
<proteinExistence type="predicted"/>
<evidence type="ECO:0000256" key="1">
    <source>
        <dbReference type="SAM" id="MobiDB-lite"/>
    </source>
</evidence>